<dbReference type="KEGG" id="htq:FRZ44_45220"/>
<dbReference type="EMBL" id="CP042906">
    <property type="protein sequence ID" value="QEX19209.1"/>
    <property type="molecule type" value="Genomic_DNA"/>
</dbReference>
<gene>
    <name evidence="5" type="primary">tipF</name>
    <name evidence="5" type="ORF">FRZ44_45220</name>
</gene>
<organism evidence="5 6">
    <name type="scientific">Hypericibacter terrae</name>
    <dbReference type="NCBI Taxonomy" id="2602015"/>
    <lineage>
        <taxon>Bacteria</taxon>
        <taxon>Pseudomonadati</taxon>
        <taxon>Pseudomonadota</taxon>
        <taxon>Alphaproteobacteria</taxon>
        <taxon>Rhodospirillales</taxon>
        <taxon>Dongiaceae</taxon>
        <taxon>Hypericibacter</taxon>
    </lineage>
</organism>
<evidence type="ECO:0000256" key="2">
    <source>
        <dbReference type="SAM" id="MobiDB-lite"/>
    </source>
</evidence>
<dbReference type="Proteomes" id="UP000326202">
    <property type="component" value="Chromosome"/>
</dbReference>
<dbReference type="PROSITE" id="PS50883">
    <property type="entry name" value="EAL"/>
    <property type="match status" value="1"/>
</dbReference>
<keyword evidence="3" id="KW-0472">Membrane</keyword>
<feature type="coiled-coil region" evidence="1">
    <location>
        <begin position="60"/>
        <end position="101"/>
    </location>
</feature>
<dbReference type="SMART" id="SM00052">
    <property type="entry name" value="EAL"/>
    <property type="match status" value="1"/>
</dbReference>
<protein>
    <submittedName>
        <fullName evidence="5">Diguanylate phosphodiesterase</fullName>
    </submittedName>
</protein>
<dbReference type="AlphaFoldDB" id="A0A5J6MPF6"/>
<sequence length="414" mass="46203">MSLIRHFSFFLLYAAAAVAAAYALPQSAPELLLSPGLLWGAVVLLVGLMLHQMLATRSALRLAEADRAEVARALRDQSRELLRLRDEADAIRESIRDRQQENGVSTVVAEVKLLQSLIERLYSARSGAAGEGLAEPPPADNAASTNASAMGVSAPATRIAAPVRRDYDERKILASVENALRDNRVELWVQPVVSLPQRKRRFFECYTRIPAGDGAMVLPEQYVGVAERSGMITAIDNILLFRCIQIVRKLYDRNMSAGFFCNISPRSLQDREFFKQFIALLAEHSAIASSIVFEFPQAAIERHDPELERDLEKLAALGFRFSVDQVTDFEFDAIELARRNFRYVKVDANRLIPPPLGVAEQDPEMVKRKLDVAGLDLIVEKVETDAMLVELLDIGIDYGQGYLFGEPRLSRLDF</sequence>
<dbReference type="Gene3D" id="3.20.20.450">
    <property type="entry name" value="EAL domain"/>
    <property type="match status" value="1"/>
</dbReference>
<dbReference type="InterPro" id="IPR050706">
    <property type="entry name" value="Cyclic-di-GMP_PDE-like"/>
</dbReference>
<dbReference type="PANTHER" id="PTHR33121">
    <property type="entry name" value="CYCLIC DI-GMP PHOSPHODIESTERASE PDEF"/>
    <property type="match status" value="1"/>
</dbReference>
<dbReference type="Pfam" id="PF00563">
    <property type="entry name" value="EAL"/>
    <property type="match status" value="1"/>
</dbReference>
<feature type="transmembrane region" description="Helical" evidence="3">
    <location>
        <begin position="33"/>
        <end position="51"/>
    </location>
</feature>
<dbReference type="GO" id="GO:0071111">
    <property type="term" value="F:cyclic-guanylate-specific phosphodiesterase activity"/>
    <property type="evidence" value="ECO:0007669"/>
    <property type="project" value="InterPro"/>
</dbReference>
<evidence type="ECO:0000313" key="5">
    <source>
        <dbReference type="EMBL" id="QEX19209.1"/>
    </source>
</evidence>
<feature type="region of interest" description="Disordered" evidence="2">
    <location>
        <begin position="129"/>
        <end position="148"/>
    </location>
</feature>
<keyword evidence="3" id="KW-1133">Transmembrane helix</keyword>
<dbReference type="PANTHER" id="PTHR33121:SF79">
    <property type="entry name" value="CYCLIC DI-GMP PHOSPHODIESTERASE PDED-RELATED"/>
    <property type="match status" value="1"/>
</dbReference>
<evidence type="ECO:0000259" key="4">
    <source>
        <dbReference type="PROSITE" id="PS50883"/>
    </source>
</evidence>
<reference evidence="5 6" key="1">
    <citation type="submission" date="2019-08" db="EMBL/GenBank/DDBJ databases">
        <title>Hyperibacter terrae gen. nov., sp. nov. and Hyperibacter viscosus sp. nov., two new members in the family Rhodospirillaceae isolated from the rhizosphere of Hypericum perforatum.</title>
        <authorList>
            <person name="Noviana Z."/>
        </authorList>
    </citation>
    <scope>NUCLEOTIDE SEQUENCE [LARGE SCALE GENOMIC DNA]</scope>
    <source>
        <strain evidence="5 6">R5913</strain>
    </source>
</reference>
<proteinExistence type="predicted"/>
<name>A0A5J6MPF6_9PROT</name>
<evidence type="ECO:0000256" key="3">
    <source>
        <dbReference type="SAM" id="Phobius"/>
    </source>
</evidence>
<accession>A0A5J6MPF6</accession>
<feature type="domain" description="EAL" evidence="4">
    <location>
        <begin position="169"/>
        <end position="414"/>
    </location>
</feature>
<dbReference type="OrthoDB" id="7178689at2"/>
<keyword evidence="3" id="KW-0812">Transmembrane</keyword>
<evidence type="ECO:0000256" key="1">
    <source>
        <dbReference type="SAM" id="Coils"/>
    </source>
</evidence>
<dbReference type="CDD" id="cd01948">
    <property type="entry name" value="EAL"/>
    <property type="match status" value="1"/>
</dbReference>
<dbReference type="InterPro" id="IPR035919">
    <property type="entry name" value="EAL_sf"/>
</dbReference>
<keyword evidence="1" id="KW-0175">Coiled coil</keyword>
<dbReference type="InterPro" id="IPR001633">
    <property type="entry name" value="EAL_dom"/>
</dbReference>
<keyword evidence="6" id="KW-1185">Reference proteome</keyword>
<evidence type="ECO:0000313" key="6">
    <source>
        <dbReference type="Proteomes" id="UP000326202"/>
    </source>
</evidence>
<dbReference type="SUPFAM" id="SSF141868">
    <property type="entry name" value="EAL domain-like"/>
    <property type="match status" value="1"/>
</dbReference>
<dbReference type="RefSeq" id="WP_151179296.1">
    <property type="nucleotide sequence ID" value="NZ_CP042906.1"/>
</dbReference>